<proteinExistence type="inferred from homology"/>
<evidence type="ECO:0000256" key="1">
    <source>
        <dbReference type="ARBA" id="ARBA00008857"/>
    </source>
</evidence>
<dbReference type="AlphaFoldDB" id="A0A6A0BC95"/>
<dbReference type="Pfam" id="PF14659">
    <property type="entry name" value="Phage_int_SAM_3"/>
    <property type="match status" value="1"/>
</dbReference>
<dbReference type="SUPFAM" id="SSF56349">
    <property type="entry name" value="DNA breaking-rejoining enzymes"/>
    <property type="match status" value="1"/>
</dbReference>
<keyword evidence="3" id="KW-0238">DNA-binding</keyword>
<organism evidence="6 7">
    <name type="scientific">Pseudolactococcus insecticola</name>
    <dbReference type="NCBI Taxonomy" id="2709158"/>
    <lineage>
        <taxon>Bacteria</taxon>
        <taxon>Bacillati</taxon>
        <taxon>Bacillota</taxon>
        <taxon>Bacilli</taxon>
        <taxon>Lactobacillales</taxon>
        <taxon>Streptococcaceae</taxon>
        <taxon>Pseudolactococcus</taxon>
    </lineage>
</organism>
<dbReference type="Gene3D" id="1.10.150.130">
    <property type="match status" value="1"/>
</dbReference>
<dbReference type="CDD" id="cd01189">
    <property type="entry name" value="INT_ICEBs1_C_like"/>
    <property type="match status" value="1"/>
</dbReference>
<keyword evidence="2" id="KW-0229">DNA integration</keyword>
<name>A0A6A0BC95_9LACT</name>
<evidence type="ECO:0000256" key="4">
    <source>
        <dbReference type="ARBA" id="ARBA00023172"/>
    </source>
</evidence>
<protein>
    <submittedName>
        <fullName evidence="6">Site-specific integrase</fullName>
    </submittedName>
</protein>
<feature type="domain" description="Tyr recombinase" evidence="5">
    <location>
        <begin position="187"/>
        <end position="385"/>
    </location>
</feature>
<dbReference type="RefSeq" id="WP_172357960.1">
    <property type="nucleotide sequence ID" value="NZ_BLLH01000023.1"/>
</dbReference>
<sequence length="394" mass="44686">MNIKKVTKKDGSTVYKTSVYLGVDSLTGKKVRTTSTAKTRKMCEIKANQAINKFQKNGSTVATEKVDFADFKALAVSWFDGYKLTVKVNSSRVAKSYLNHYILPALGAYQVDKISPVLLQGIVNQWAKNANTSPIINNRRKQGSCKDYKLLLNFVKRILNHGFQLGAINSNPAVQVVPPKLKQRTTKQIKYFDNDELKRFLVYLDTLDDTPANQMRGALYRFMLATGLRVGETFALSWSDVDFKGQSVSVTKTVLQDRSIQDSTKTRESTRTVTLDNDTLQMLNTWQRQQRQHVNVISLTDSPVFSLDNTVLCYEQERQKLIAMFKRAKVPYIGFHGFRHTHASLLMNANVNPKEIQHRLGHADYAITMNTYSHLSKDKEKDTAEKFGSILKAL</sequence>
<evidence type="ECO:0000313" key="6">
    <source>
        <dbReference type="EMBL" id="GFH41447.1"/>
    </source>
</evidence>
<reference evidence="6 7" key="1">
    <citation type="submission" date="2020-02" db="EMBL/GenBank/DDBJ databases">
        <title>Draft genome sequence of Lactococcus sp. Hs20B0-1.</title>
        <authorList>
            <person name="Noda S."/>
            <person name="Yuki M."/>
            <person name="Ohkuma M."/>
        </authorList>
    </citation>
    <scope>NUCLEOTIDE SEQUENCE [LARGE SCALE GENOMIC DNA]</scope>
    <source>
        <strain evidence="6 7">Hs20B0-1</strain>
    </source>
</reference>
<comment type="caution">
    <text evidence="6">The sequence shown here is derived from an EMBL/GenBank/DDBJ whole genome shotgun (WGS) entry which is preliminary data.</text>
</comment>
<dbReference type="InterPro" id="IPR050090">
    <property type="entry name" value="Tyrosine_recombinase_XerCD"/>
</dbReference>
<dbReference type="Pfam" id="PF00589">
    <property type="entry name" value="Phage_integrase"/>
    <property type="match status" value="1"/>
</dbReference>
<keyword evidence="4" id="KW-0233">DNA recombination</keyword>
<gene>
    <name evidence="6" type="primary">ps123</name>
    <name evidence="6" type="ORF">Hs20B_18450</name>
</gene>
<dbReference type="InterPro" id="IPR011010">
    <property type="entry name" value="DNA_brk_join_enz"/>
</dbReference>
<evidence type="ECO:0000256" key="2">
    <source>
        <dbReference type="ARBA" id="ARBA00022908"/>
    </source>
</evidence>
<evidence type="ECO:0000313" key="7">
    <source>
        <dbReference type="Proteomes" id="UP000475928"/>
    </source>
</evidence>
<dbReference type="InterPro" id="IPR013762">
    <property type="entry name" value="Integrase-like_cat_sf"/>
</dbReference>
<dbReference type="Gene3D" id="1.10.443.10">
    <property type="entry name" value="Intergrase catalytic core"/>
    <property type="match status" value="1"/>
</dbReference>
<dbReference type="InterPro" id="IPR004107">
    <property type="entry name" value="Integrase_SAM-like_N"/>
</dbReference>
<dbReference type="GO" id="GO:0003677">
    <property type="term" value="F:DNA binding"/>
    <property type="evidence" value="ECO:0007669"/>
    <property type="project" value="UniProtKB-KW"/>
</dbReference>
<dbReference type="PROSITE" id="PS51898">
    <property type="entry name" value="TYR_RECOMBINASE"/>
    <property type="match status" value="1"/>
</dbReference>
<dbReference type="EMBL" id="BLLH01000023">
    <property type="protein sequence ID" value="GFH41447.1"/>
    <property type="molecule type" value="Genomic_DNA"/>
</dbReference>
<accession>A0A6A0BC95</accession>
<dbReference type="PANTHER" id="PTHR30349:SF64">
    <property type="entry name" value="PROPHAGE INTEGRASE INTD-RELATED"/>
    <property type="match status" value="1"/>
</dbReference>
<evidence type="ECO:0000259" key="5">
    <source>
        <dbReference type="PROSITE" id="PS51898"/>
    </source>
</evidence>
<evidence type="ECO:0000256" key="3">
    <source>
        <dbReference type="ARBA" id="ARBA00023125"/>
    </source>
</evidence>
<dbReference type="Proteomes" id="UP000475928">
    <property type="component" value="Unassembled WGS sequence"/>
</dbReference>
<dbReference type="InterPro" id="IPR002104">
    <property type="entry name" value="Integrase_catalytic"/>
</dbReference>
<dbReference type="InterPro" id="IPR010998">
    <property type="entry name" value="Integrase_recombinase_N"/>
</dbReference>
<dbReference type="PANTHER" id="PTHR30349">
    <property type="entry name" value="PHAGE INTEGRASE-RELATED"/>
    <property type="match status" value="1"/>
</dbReference>
<dbReference type="GO" id="GO:0015074">
    <property type="term" value="P:DNA integration"/>
    <property type="evidence" value="ECO:0007669"/>
    <property type="project" value="UniProtKB-KW"/>
</dbReference>
<comment type="similarity">
    <text evidence="1">Belongs to the 'phage' integrase family.</text>
</comment>
<dbReference type="GO" id="GO:0006310">
    <property type="term" value="P:DNA recombination"/>
    <property type="evidence" value="ECO:0007669"/>
    <property type="project" value="UniProtKB-KW"/>
</dbReference>
<keyword evidence="7" id="KW-1185">Reference proteome</keyword>